<keyword evidence="5" id="KW-0408">Iron</keyword>
<feature type="domain" description="4Fe-4S ferredoxin-type" evidence="8">
    <location>
        <begin position="225"/>
        <end position="255"/>
    </location>
</feature>
<keyword evidence="7" id="KW-0472">Membrane</keyword>
<keyword evidence="7" id="KW-0812">Transmembrane</keyword>
<evidence type="ECO:0000259" key="8">
    <source>
        <dbReference type="PROSITE" id="PS51379"/>
    </source>
</evidence>
<dbReference type="GO" id="GO:0051539">
    <property type="term" value="F:4 iron, 4 sulfur cluster binding"/>
    <property type="evidence" value="ECO:0007669"/>
    <property type="project" value="UniProtKB-KW"/>
</dbReference>
<evidence type="ECO:0000313" key="10">
    <source>
        <dbReference type="Proteomes" id="UP001154240"/>
    </source>
</evidence>
<evidence type="ECO:0000256" key="5">
    <source>
        <dbReference type="ARBA" id="ARBA00023004"/>
    </source>
</evidence>
<evidence type="ECO:0000313" key="9">
    <source>
        <dbReference type="EMBL" id="MDG4475813.1"/>
    </source>
</evidence>
<dbReference type="Pfam" id="PF12801">
    <property type="entry name" value="Fer4_5"/>
    <property type="match status" value="3"/>
</dbReference>
<organism evidence="9 10">
    <name type="scientific">Thiovibrio frasassiensis</name>
    <dbReference type="NCBI Taxonomy" id="2984131"/>
    <lineage>
        <taxon>Bacteria</taxon>
        <taxon>Pseudomonadati</taxon>
        <taxon>Thermodesulfobacteriota</taxon>
        <taxon>Desulfobulbia</taxon>
        <taxon>Desulfobulbales</taxon>
        <taxon>Thiovibrionaceae</taxon>
        <taxon>Thiovibrio</taxon>
    </lineage>
</organism>
<dbReference type="InterPro" id="IPR017896">
    <property type="entry name" value="4Fe4S_Fe-S-bd"/>
</dbReference>
<feature type="transmembrane region" description="Helical" evidence="7">
    <location>
        <begin position="125"/>
        <end position="143"/>
    </location>
</feature>
<proteinExistence type="predicted"/>
<feature type="transmembrane region" description="Helical" evidence="7">
    <location>
        <begin position="74"/>
        <end position="104"/>
    </location>
</feature>
<accession>A0A9X4MHU2</accession>
<gene>
    <name evidence="9" type="ORF">OLX77_06535</name>
</gene>
<keyword evidence="6" id="KW-0411">Iron-sulfur</keyword>
<keyword evidence="1" id="KW-0813">Transport</keyword>
<dbReference type="Pfam" id="PF00037">
    <property type="entry name" value="Fer4"/>
    <property type="match status" value="1"/>
</dbReference>
<dbReference type="SUPFAM" id="SSF54862">
    <property type="entry name" value="4Fe-4S ferredoxins"/>
    <property type="match status" value="1"/>
</dbReference>
<reference evidence="9" key="1">
    <citation type="journal article" date="2022" name="bioRxiv">
        <title>Thiovibrio frasassiensisgen. nov., sp. nov., an autotrophic, elemental sulfur disproportionating bacterium isolated from sulfidic karst sediment, and proposal of Thiovibrionaceae fam. nov.</title>
        <authorList>
            <person name="Aronson H."/>
            <person name="Thomas C."/>
            <person name="Bhattacharyya M."/>
            <person name="Eckstein S."/>
            <person name="Jensen S."/>
            <person name="Barco R."/>
            <person name="Macalady J."/>
            <person name="Amend J."/>
        </authorList>
    </citation>
    <scope>NUCLEOTIDE SEQUENCE</scope>
    <source>
        <strain evidence="9">RS19-109</strain>
    </source>
</reference>
<feature type="transmembrane region" description="Helical" evidence="7">
    <location>
        <begin position="179"/>
        <end position="200"/>
    </location>
</feature>
<evidence type="ECO:0000256" key="4">
    <source>
        <dbReference type="ARBA" id="ARBA00022982"/>
    </source>
</evidence>
<evidence type="ECO:0000256" key="6">
    <source>
        <dbReference type="ARBA" id="ARBA00023014"/>
    </source>
</evidence>
<dbReference type="GO" id="GO:0005886">
    <property type="term" value="C:plasma membrane"/>
    <property type="evidence" value="ECO:0007669"/>
    <property type="project" value="TreeGrafter"/>
</dbReference>
<dbReference type="PANTHER" id="PTHR30176:SF3">
    <property type="entry name" value="FERREDOXIN-TYPE PROTEIN NAPH"/>
    <property type="match status" value="1"/>
</dbReference>
<sequence length="297" mass="32756">MESVRKWVQVIVGFLTNSSWSFPFSKTIYQGPLKVICAPGLNCYSCPAATSYCPMGSIQQLLGGLRIALENGQYYFGFSVLGTIGVLGGLFGRMICGWACPFGFIQEMLHKIPSRKFAIPRMLSYGKYIILLLFVVILPLVLVDEFGTGHPWFCKFICPAGTLEAGLPMLFLQPNLRNTLGLLFLNKFVVMVLFLLWAVFSSRPFCRTACPLGAFYAFFSKVRLVKLHLDKAKCTNCKACHHVCPMGVKFNESPDDPECITCLACMNKACQFDAISLEIGGIPLAVPDRGLSSASKP</sequence>
<keyword evidence="2" id="KW-0004">4Fe-4S</keyword>
<keyword evidence="3" id="KW-0479">Metal-binding</keyword>
<evidence type="ECO:0000256" key="2">
    <source>
        <dbReference type="ARBA" id="ARBA00022485"/>
    </source>
</evidence>
<dbReference type="InterPro" id="IPR051684">
    <property type="entry name" value="Electron_Trans/Redox"/>
</dbReference>
<keyword evidence="4" id="KW-0249">Electron transport</keyword>
<dbReference type="AlphaFoldDB" id="A0A9X4MHU2"/>
<comment type="caution">
    <text evidence="9">The sequence shown here is derived from an EMBL/GenBank/DDBJ whole genome shotgun (WGS) entry which is preliminary data.</text>
</comment>
<reference evidence="9" key="2">
    <citation type="submission" date="2022-10" db="EMBL/GenBank/DDBJ databases">
        <authorList>
            <person name="Aronson H.S."/>
        </authorList>
    </citation>
    <scope>NUCLEOTIDE SEQUENCE</scope>
    <source>
        <strain evidence="9">RS19-109</strain>
    </source>
</reference>
<name>A0A9X4MHU2_9BACT</name>
<dbReference type="InterPro" id="IPR017900">
    <property type="entry name" value="4Fe4S_Fe_S_CS"/>
</dbReference>
<dbReference type="Gene3D" id="3.30.70.20">
    <property type="match status" value="1"/>
</dbReference>
<keyword evidence="10" id="KW-1185">Reference proteome</keyword>
<dbReference type="PANTHER" id="PTHR30176">
    <property type="entry name" value="FERREDOXIN-TYPE PROTEIN NAPH"/>
    <property type="match status" value="1"/>
</dbReference>
<evidence type="ECO:0000256" key="7">
    <source>
        <dbReference type="SAM" id="Phobius"/>
    </source>
</evidence>
<dbReference type="Proteomes" id="UP001154240">
    <property type="component" value="Unassembled WGS sequence"/>
</dbReference>
<evidence type="ECO:0000256" key="1">
    <source>
        <dbReference type="ARBA" id="ARBA00022448"/>
    </source>
</evidence>
<dbReference type="PROSITE" id="PS51379">
    <property type="entry name" value="4FE4S_FER_2"/>
    <property type="match status" value="1"/>
</dbReference>
<dbReference type="PROSITE" id="PS00198">
    <property type="entry name" value="4FE4S_FER_1"/>
    <property type="match status" value="1"/>
</dbReference>
<dbReference type="RefSeq" id="WP_307632787.1">
    <property type="nucleotide sequence ID" value="NZ_JAPHEH010000001.1"/>
</dbReference>
<protein>
    <submittedName>
        <fullName evidence="9">4Fe-4S binding protein</fullName>
    </submittedName>
</protein>
<evidence type="ECO:0000256" key="3">
    <source>
        <dbReference type="ARBA" id="ARBA00022723"/>
    </source>
</evidence>
<dbReference type="GO" id="GO:0046872">
    <property type="term" value="F:metal ion binding"/>
    <property type="evidence" value="ECO:0007669"/>
    <property type="project" value="UniProtKB-KW"/>
</dbReference>
<dbReference type="EMBL" id="JAPHEH010000001">
    <property type="protein sequence ID" value="MDG4475813.1"/>
    <property type="molecule type" value="Genomic_DNA"/>
</dbReference>
<keyword evidence="7" id="KW-1133">Transmembrane helix</keyword>